<evidence type="ECO:0000256" key="14">
    <source>
        <dbReference type="SAM" id="MobiDB-lite"/>
    </source>
</evidence>
<evidence type="ECO:0000313" key="16">
    <source>
        <dbReference type="EMBL" id="PHH59518.1"/>
    </source>
</evidence>
<keyword evidence="7" id="KW-0227">DNA damage</keyword>
<dbReference type="PANTHER" id="PTHR21077:SF5">
    <property type="entry name" value="CROSSOVER JUNCTION ENDONUCLEASE MMS4"/>
    <property type="match status" value="1"/>
</dbReference>
<evidence type="ECO:0000256" key="13">
    <source>
        <dbReference type="ARBA" id="ARBA00023254"/>
    </source>
</evidence>
<evidence type="ECO:0000256" key="2">
    <source>
        <dbReference type="ARBA" id="ARBA00004123"/>
    </source>
</evidence>
<comment type="cofactor">
    <cofactor evidence="1">
        <name>Mg(2+)</name>
        <dbReference type="ChEBI" id="CHEBI:18420"/>
    </cofactor>
</comment>
<protein>
    <recommendedName>
        <fullName evidence="15">ERCC4 domain-containing protein</fullName>
    </recommendedName>
</protein>
<dbReference type="Gene3D" id="3.40.50.10130">
    <property type="match status" value="1"/>
</dbReference>
<dbReference type="GO" id="GO:0006302">
    <property type="term" value="P:double-strand break repair"/>
    <property type="evidence" value="ECO:0007669"/>
    <property type="project" value="TreeGrafter"/>
</dbReference>
<evidence type="ECO:0000256" key="9">
    <source>
        <dbReference type="ARBA" id="ARBA00022842"/>
    </source>
</evidence>
<dbReference type="STRING" id="1399860.A0A2C5XEB6"/>
<dbReference type="GO" id="GO:0031297">
    <property type="term" value="P:replication fork processing"/>
    <property type="evidence" value="ECO:0007669"/>
    <property type="project" value="TreeGrafter"/>
</dbReference>
<evidence type="ECO:0000256" key="5">
    <source>
        <dbReference type="ARBA" id="ARBA00022723"/>
    </source>
</evidence>
<evidence type="ECO:0000256" key="8">
    <source>
        <dbReference type="ARBA" id="ARBA00022801"/>
    </source>
</evidence>
<feature type="domain" description="ERCC4" evidence="15">
    <location>
        <begin position="349"/>
        <end position="614"/>
    </location>
</feature>
<evidence type="ECO:0000256" key="3">
    <source>
        <dbReference type="ARBA" id="ARBA00005313"/>
    </source>
</evidence>
<dbReference type="GO" id="GO:0048476">
    <property type="term" value="C:Holliday junction resolvase complex"/>
    <property type="evidence" value="ECO:0007669"/>
    <property type="project" value="InterPro"/>
</dbReference>
<dbReference type="InterPro" id="IPR006166">
    <property type="entry name" value="ERCC4_domain"/>
</dbReference>
<comment type="subcellular location">
    <subcellularLocation>
        <location evidence="2">Nucleus</location>
    </subcellularLocation>
</comment>
<evidence type="ECO:0000256" key="10">
    <source>
        <dbReference type="ARBA" id="ARBA00023172"/>
    </source>
</evidence>
<dbReference type="GO" id="GO:0046872">
    <property type="term" value="F:metal ion binding"/>
    <property type="evidence" value="ECO:0007669"/>
    <property type="project" value="UniProtKB-KW"/>
</dbReference>
<evidence type="ECO:0000313" key="17">
    <source>
        <dbReference type="Proteomes" id="UP000226192"/>
    </source>
</evidence>
<dbReference type="CDD" id="cd20085">
    <property type="entry name" value="XPF_nuclease_Mms4"/>
    <property type="match status" value="1"/>
</dbReference>
<keyword evidence="5" id="KW-0479">Metal-binding</keyword>
<dbReference type="InterPro" id="IPR047521">
    <property type="entry name" value="XPF_nuclease_EME1_ascomycetes"/>
</dbReference>
<name>A0A2C5XEB6_9HYPO</name>
<keyword evidence="6" id="KW-0255">Endonuclease</keyword>
<reference evidence="16 17" key="1">
    <citation type="submission" date="2017-06" db="EMBL/GenBank/DDBJ databases">
        <title>Ant-infecting Ophiocordyceps genomes reveal a high diversity of potential behavioral manipulation genes and a possible major role for enterotoxins.</title>
        <authorList>
            <person name="De Bekker C."/>
            <person name="Evans H.C."/>
            <person name="Brachmann A."/>
            <person name="Hughes D.P."/>
        </authorList>
    </citation>
    <scope>NUCLEOTIDE SEQUENCE [LARGE SCALE GENOMIC DNA]</scope>
    <source>
        <strain evidence="16 17">Map64</strain>
    </source>
</reference>
<keyword evidence="4" id="KW-0540">Nuclease</keyword>
<dbReference type="GO" id="GO:0008821">
    <property type="term" value="F:crossover junction DNA endonuclease activity"/>
    <property type="evidence" value="ECO:0007669"/>
    <property type="project" value="TreeGrafter"/>
</dbReference>
<dbReference type="GO" id="GO:0000712">
    <property type="term" value="P:resolution of meiotic recombination intermediates"/>
    <property type="evidence" value="ECO:0007669"/>
    <property type="project" value="TreeGrafter"/>
</dbReference>
<feature type="region of interest" description="Disordered" evidence="14">
    <location>
        <begin position="1"/>
        <end position="24"/>
    </location>
</feature>
<evidence type="ECO:0000256" key="12">
    <source>
        <dbReference type="ARBA" id="ARBA00023242"/>
    </source>
</evidence>
<keyword evidence="8" id="KW-0378">Hydrolase</keyword>
<evidence type="ECO:0000256" key="7">
    <source>
        <dbReference type="ARBA" id="ARBA00022763"/>
    </source>
</evidence>
<feature type="region of interest" description="Disordered" evidence="14">
    <location>
        <begin position="71"/>
        <end position="92"/>
    </location>
</feature>
<comment type="caution">
    <text evidence="16">The sequence shown here is derived from an EMBL/GenBank/DDBJ whole genome shotgun (WGS) entry which is preliminary data.</text>
</comment>
<dbReference type="EMBL" id="NJET01000200">
    <property type="protein sequence ID" value="PHH59518.1"/>
    <property type="molecule type" value="Genomic_DNA"/>
</dbReference>
<evidence type="ECO:0000259" key="15">
    <source>
        <dbReference type="SMART" id="SM00891"/>
    </source>
</evidence>
<keyword evidence="13" id="KW-0469">Meiosis</keyword>
<dbReference type="Pfam" id="PF02732">
    <property type="entry name" value="ERCC4"/>
    <property type="match status" value="1"/>
</dbReference>
<evidence type="ECO:0000256" key="6">
    <source>
        <dbReference type="ARBA" id="ARBA00022759"/>
    </source>
</evidence>
<evidence type="ECO:0000256" key="1">
    <source>
        <dbReference type="ARBA" id="ARBA00001946"/>
    </source>
</evidence>
<evidence type="ECO:0000256" key="4">
    <source>
        <dbReference type="ARBA" id="ARBA00022722"/>
    </source>
</evidence>
<dbReference type="FunFam" id="1.10.150.670:FF:000004">
    <property type="entry name" value="Crossover junction endonuclease EME1"/>
    <property type="match status" value="1"/>
</dbReference>
<keyword evidence="10" id="KW-0233">DNA recombination</keyword>
<dbReference type="GO" id="GO:0005634">
    <property type="term" value="C:nucleus"/>
    <property type="evidence" value="ECO:0007669"/>
    <property type="project" value="UniProtKB-SubCell"/>
</dbReference>
<dbReference type="PANTHER" id="PTHR21077">
    <property type="entry name" value="EME1 PROTEIN"/>
    <property type="match status" value="1"/>
</dbReference>
<keyword evidence="17" id="KW-1185">Reference proteome</keyword>
<dbReference type="Gene3D" id="1.10.150.670">
    <property type="entry name" value="Crossover junction endonuclease EME1, DNA-binding domain"/>
    <property type="match status" value="1"/>
</dbReference>
<organism evidence="16 17">
    <name type="scientific">Ophiocordyceps australis</name>
    <dbReference type="NCBI Taxonomy" id="1399860"/>
    <lineage>
        <taxon>Eukaryota</taxon>
        <taxon>Fungi</taxon>
        <taxon>Dikarya</taxon>
        <taxon>Ascomycota</taxon>
        <taxon>Pezizomycotina</taxon>
        <taxon>Sordariomycetes</taxon>
        <taxon>Hypocreomycetidae</taxon>
        <taxon>Hypocreales</taxon>
        <taxon>Ophiocordycipitaceae</taxon>
        <taxon>Ophiocordyceps</taxon>
    </lineage>
</organism>
<dbReference type="SMART" id="SM00891">
    <property type="entry name" value="ERCC4"/>
    <property type="match status" value="1"/>
</dbReference>
<dbReference type="InterPro" id="IPR033310">
    <property type="entry name" value="Mms4/EME1/EME2"/>
</dbReference>
<dbReference type="InterPro" id="IPR042530">
    <property type="entry name" value="EME1/EME2_C"/>
</dbReference>
<sequence length="661" mass="73772">MTPQPVIDLISSSPSPPFHTAQPHNIPSSFKPSCNGTRRNENAAIVALAEADNIADFTFSDDEARALVERRKRRRLSPSHNRTGPPLQLKSNLPKDASILNISSSLEHDPASPLIKDNLFNGLDQDTFASPEPLASCPAPRGPVFGSNPFVSWPQQNTVSARNVYRGDTSLNSAQSSSGRRRDCTQQAASKADVSNSCVIGLDSNSDDARDVSNNAGRTFDRTLQKRDNVIHISDSENFNGSSDCELPEIAAMDFSTRSASQRRPFKLQRSQSENVTGRRRLRTNVPDARSTTRVMDKTAREAAKAAAQKTTRREKELAKEARCLEKHRAAALVQVNKLRTDKNISTPEMIVDLGSGMALDHRAQTEVLLEQLGVEFTSWEYTQRSAVKWRRKVTSRYNDDLDRWEPIEPRIRKESHVLIVLSAQDFVDLVLKGDLDTYAIETRQSFDGCSIIYLLQGMTCWLRKNRNLRNRQFTSRVRTVAMEQEAEAGAPRASSKRKGGSVEYVCEDLVEDALLRLQVEYNALIHHTMVTIETARWIATFTQHISTVPYKKQRDYATSAAGFCMENGQIRTGEDAQDTYIKMLQENMRITAPIAYGIAAEFETVGKLVRGLDTGGPLRLDGVKKSVNRDGQLSDRTIGQATSRRLHKVFTGRDESSTDV</sequence>
<evidence type="ECO:0000256" key="11">
    <source>
        <dbReference type="ARBA" id="ARBA00023204"/>
    </source>
</evidence>
<keyword evidence="9" id="KW-0460">Magnesium</keyword>
<keyword evidence="12" id="KW-0539">Nucleus</keyword>
<keyword evidence="11" id="KW-0234">DNA repair</keyword>
<gene>
    <name evidence="16" type="ORF">CDD81_3133</name>
</gene>
<dbReference type="AlphaFoldDB" id="A0A2C5XEB6"/>
<proteinExistence type="inferred from homology"/>
<dbReference type="OrthoDB" id="343092at2759"/>
<dbReference type="Proteomes" id="UP000226192">
    <property type="component" value="Unassembled WGS sequence"/>
</dbReference>
<comment type="similarity">
    <text evidence="3">Belongs to the EME1/MMS4 family.</text>
</comment>
<dbReference type="GO" id="GO:0031573">
    <property type="term" value="P:mitotic intra-S DNA damage checkpoint signaling"/>
    <property type="evidence" value="ECO:0007669"/>
    <property type="project" value="TreeGrafter"/>
</dbReference>
<accession>A0A2C5XEB6</accession>
<dbReference type="GO" id="GO:0003677">
    <property type="term" value="F:DNA binding"/>
    <property type="evidence" value="ECO:0007669"/>
    <property type="project" value="InterPro"/>
</dbReference>